<reference evidence="6 7" key="2">
    <citation type="submission" date="2017-10" db="EMBL/GenBank/DDBJ databases">
        <title>Bacterial endophytes that colonize and modify switchgrass growth.</title>
        <authorList>
            <person name="Debolt S."/>
        </authorList>
    </citation>
    <scope>NUCLEOTIDE SEQUENCE [LARGE SCALE GENOMIC DNA]</scope>
    <source>
        <strain evidence="6 7">A2-S9</strain>
    </source>
</reference>
<dbReference type="Gene3D" id="3.40.190.290">
    <property type="match status" value="1"/>
</dbReference>
<dbReference type="GO" id="GO:0006351">
    <property type="term" value="P:DNA-templated transcription"/>
    <property type="evidence" value="ECO:0007669"/>
    <property type="project" value="TreeGrafter"/>
</dbReference>
<dbReference type="PANTHER" id="PTHR30537">
    <property type="entry name" value="HTH-TYPE TRANSCRIPTIONAL REGULATOR"/>
    <property type="match status" value="1"/>
</dbReference>
<dbReference type="PANTHER" id="PTHR30537:SF35">
    <property type="entry name" value="TRANSCRIPTIONAL REGULATORY PROTEIN"/>
    <property type="match status" value="1"/>
</dbReference>
<evidence type="ECO:0000256" key="1">
    <source>
        <dbReference type="ARBA" id="ARBA00009437"/>
    </source>
</evidence>
<keyword evidence="2" id="KW-0805">Transcription regulation</keyword>
<dbReference type="GO" id="GO:0043565">
    <property type="term" value="F:sequence-specific DNA binding"/>
    <property type="evidence" value="ECO:0007669"/>
    <property type="project" value="TreeGrafter"/>
</dbReference>
<dbReference type="Pfam" id="PF03466">
    <property type="entry name" value="LysR_substrate"/>
    <property type="match status" value="1"/>
</dbReference>
<gene>
    <name evidence="6" type="ORF">DM05_2257</name>
</gene>
<organism evidence="6 7">
    <name type="scientific">Pseudomonas poae</name>
    <dbReference type="NCBI Taxonomy" id="200451"/>
    <lineage>
        <taxon>Bacteria</taxon>
        <taxon>Pseudomonadati</taxon>
        <taxon>Pseudomonadota</taxon>
        <taxon>Gammaproteobacteria</taxon>
        <taxon>Pseudomonadales</taxon>
        <taxon>Pseudomonadaceae</taxon>
        <taxon>Pseudomonas</taxon>
    </lineage>
</organism>
<dbReference type="InterPro" id="IPR005119">
    <property type="entry name" value="LysR_subst-bd"/>
</dbReference>
<dbReference type="SUPFAM" id="SSF53850">
    <property type="entry name" value="Periplasmic binding protein-like II"/>
    <property type="match status" value="1"/>
</dbReference>
<dbReference type="EMBL" id="PDJN01000001">
    <property type="protein sequence ID" value="PFG71882.1"/>
    <property type="molecule type" value="Genomic_DNA"/>
</dbReference>
<dbReference type="Pfam" id="PF00126">
    <property type="entry name" value="HTH_1"/>
    <property type="match status" value="1"/>
</dbReference>
<dbReference type="AlphaFoldDB" id="A0A7Z1GVZ2"/>
<accession>A0A7Z1GVZ2</accession>
<dbReference type="InterPro" id="IPR036390">
    <property type="entry name" value="WH_DNA-bd_sf"/>
</dbReference>
<sequence length="298" mass="32533">MDRLTAAKVFLETVARGSISAAATHLDMSRAMATRYIGLMEEWAEIRLLHRTTRKLSLTAAGEQLLPICKELVALSTDVKVLGSQAESTPRGLLRITAPSIFAEYCLTDVLMAFLQRYPAVAIDLQIADGMTNLAQEGIDLAIRVTDHLDPGVIAKKLGEVDSFICASPAYLQRHGVPGDVRDLAVHNCLTYAYYGRSLWHFVVDGENVMVPVTGSFSTNEASIIVRAALSGTGVSMLPHFAAEQAIKEGRLVRLFPEHRIKPIGIHAVYLSRQRMPNALKALIDFLSTRLASGHPDA</sequence>
<dbReference type="SUPFAM" id="SSF46785">
    <property type="entry name" value="Winged helix' DNA-binding domain"/>
    <property type="match status" value="1"/>
</dbReference>
<keyword evidence="3 6" id="KW-0238">DNA-binding</keyword>
<evidence type="ECO:0000259" key="5">
    <source>
        <dbReference type="PROSITE" id="PS50931"/>
    </source>
</evidence>
<dbReference type="InterPro" id="IPR036388">
    <property type="entry name" value="WH-like_DNA-bd_sf"/>
</dbReference>
<evidence type="ECO:0000256" key="3">
    <source>
        <dbReference type="ARBA" id="ARBA00023125"/>
    </source>
</evidence>
<name>A0A7Z1GVZ2_9PSED</name>
<evidence type="ECO:0000313" key="7">
    <source>
        <dbReference type="Proteomes" id="UP000221580"/>
    </source>
</evidence>
<evidence type="ECO:0000256" key="2">
    <source>
        <dbReference type="ARBA" id="ARBA00023015"/>
    </source>
</evidence>
<dbReference type="FunFam" id="3.40.190.290:FF:000001">
    <property type="entry name" value="Transcriptional regulator, LysR family"/>
    <property type="match status" value="1"/>
</dbReference>
<comment type="caution">
    <text evidence="6">The sequence shown here is derived from an EMBL/GenBank/DDBJ whole genome shotgun (WGS) entry which is preliminary data.</text>
</comment>
<dbReference type="Gene3D" id="1.10.10.10">
    <property type="entry name" value="Winged helix-like DNA-binding domain superfamily/Winged helix DNA-binding domain"/>
    <property type="match status" value="1"/>
</dbReference>
<protein>
    <submittedName>
        <fullName evidence="6">DNA-binding transcriptional LysR family regulator</fullName>
    </submittedName>
</protein>
<keyword evidence="4" id="KW-0804">Transcription</keyword>
<evidence type="ECO:0000256" key="4">
    <source>
        <dbReference type="ARBA" id="ARBA00023163"/>
    </source>
</evidence>
<proteinExistence type="inferred from homology"/>
<dbReference type="PROSITE" id="PS50931">
    <property type="entry name" value="HTH_LYSR"/>
    <property type="match status" value="1"/>
</dbReference>
<dbReference type="CDD" id="cd08422">
    <property type="entry name" value="PBP2_CrgA_like"/>
    <property type="match status" value="1"/>
</dbReference>
<dbReference type="InterPro" id="IPR058163">
    <property type="entry name" value="LysR-type_TF_proteobact-type"/>
</dbReference>
<reference evidence="6 7" key="1">
    <citation type="submission" date="2017-09" db="EMBL/GenBank/DDBJ databases">
        <authorList>
            <person name="DeBolt S."/>
            <person name="Huntemann M."/>
            <person name="Clum A."/>
            <person name="Pillay M."/>
            <person name="Palaniappan K."/>
            <person name="Varghese N."/>
            <person name="Mikhailova N."/>
            <person name="Stamatis D."/>
            <person name="Reddy T."/>
            <person name="Daum C."/>
            <person name="Shapiro N."/>
            <person name="Ivanova N."/>
            <person name="Kyrpides N."/>
            <person name="Woyke T."/>
        </authorList>
    </citation>
    <scope>NUCLEOTIDE SEQUENCE [LARGE SCALE GENOMIC DNA]</scope>
    <source>
        <strain evidence="6 7">A2-S9</strain>
    </source>
</reference>
<dbReference type="Proteomes" id="UP000221580">
    <property type="component" value="Unassembled WGS sequence"/>
</dbReference>
<dbReference type="InterPro" id="IPR000847">
    <property type="entry name" value="LysR_HTH_N"/>
</dbReference>
<dbReference type="RefSeq" id="WP_098479609.1">
    <property type="nucleotide sequence ID" value="NZ_PDJN01000001.1"/>
</dbReference>
<feature type="domain" description="HTH lysR-type" evidence="5">
    <location>
        <begin position="1"/>
        <end position="59"/>
    </location>
</feature>
<dbReference type="GO" id="GO:0003700">
    <property type="term" value="F:DNA-binding transcription factor activity"/>
    <property type="evidence" value="ECO:0007669"/>
    <property type="project" value="InterPro"/>
</dbReference>
<evidence type="ECO:0000313" key="6">
    <source>
        <dbReference type="EMBL" id="PFG71882.1"/>
    </source>
</evidence>
<comment type="similarity">
    <text evidence="1">Belongs to the LysR transcriptional regulatory family.</text>
</comment>